<evidence type="ECO:0000313" key="2">
    <source>
        <dbReference type="Proteomes" id="UP000319836"/>
    </source>
</evidence>
<sequence>MKFHVEVPRGVELVAHTVNGGIEIQDLKGDVEAATVNGGIHVATSGNASATTVNGSVDARIGSDLDDDVEFTTVNGRVLVEMPRGVNAHVRGSTVHGAIYTDFPLSVRGRYVNRRIDGTLGRGGHDMKVSTVNGSIELRTIGGSRGKRVVSEDGDDDGDED</sequence>
<evidence type="ECO:0000313" key="1">
    <source>
        <dbReference type="EMBL" id="TMQ68376.1"/>
    </source>
</evidence>
<reference evidence="1 2" key="1">
    <citation type="journal article" date="2019" name="Nat. Microbiol.">
        <title>Mediterranean grassland soil C-N compound turnover is dependent on rainfall and depth, and is mediated by genomically divergent microorganisms.</title>
        <authorList>
            <person name="Diamond S."/>
            <person name="Andeer P.F."/>
            <person name="Li Z."/>
            <person name="Crits-Christoph A."/>
            <person name="Burstein D."/>
            <person name="Anantharaman K."/>
            <person name="Lane K.R."/>
            <person name="Thomas B.C."/>
            <person name="Pan C."/>
            <person name="Northen T.R."/>
            <person name="Banfield J.F."/>
        </authorList>
    </citation>
    <scope>NUCLEOTIDE SEQUENCE [LARGE SCALE GENOMIC DNA]</scope>
    <source>
        <strain evidence="1">WS_10</strain>
    </source>
</reference>
<dbReference type="EMBL" id="VBPA01000405">
    <property type="protein sequence ID" value="TMQ68376.1"/>
    <property type="molecule type" value="Genomic_DNA"/>
</dbReference>
<gene>
    <name evidence="1" type="ORF">E6K80_14265</name>
</gene>
<protein>
    <recommendedName>
        <fullName evidence="3">DUF4097 domain-containing protein</fullName>
    </recommendedName>
</protein>
<organism evidence="1 2">
    <name type="scientific">Eiseniibacteriota bacterium</name>
    <dbReference type="NCBI Taxonomy" id="2212470"/>
    <lineage>
        <taxon>Bacteria</taxon>
        <taxon>Candidatus Eiseniibacteriota</taxon>
    </lineage>
</organism>
<name>A0A538TXK9_UNCEI</name>
<dbReference type="AlphaFoldDB" id="A0A538TXK9"/>
<comment type="caution">
    <text evidence="1">The sequence shown here is derived from an EMBL/GenBank/DDBJ whole genome shotgun (WGS) entry which is preliminary data.</text>
</comment>
<dbReference type="Proteomes" id="UP000319836">
    <property type="component" value="Unassembled WGS sequence"/>
</dbReference>
<accession>A0A538TXK9</accession>
<proteinExistence type="predicted"/>
<evidence type="ECO:0008006" key="3">
    <source>
        <dbReference type="Google" id="ProtNLM"/>
    </source>
</evidence>